<dbReference type="InterPro" id="IPR037401">
    <property type="entry name" value="SnoaL-like"/>
</dbReference>
<evidence type="ECO:0000313" key="3">
    <source>
        <dbReference type="Proteomes" id="UP000266441"/>
    </source>
</evidence>
<evidence type="ECO:0000313" key="2">
    <source>
        <dbReference type="EMBL" id="RIH66659.1"/>
    </source>
</evidence>
<organism evidence="2 3">
    <name type="scientific">Mariniphaga sediminis</name>
    <dbReference type="NCBI Taxonomy" id="1628158"/>
    <lineage>
        <taxon>Bacteria</taxon>
        <taxon>Pseudomonadati</taxon>
        <taxon>Bacteroidota</taxon>
        <taxon>Bacteroidia</taxon>
        <taxon>Marinilabiliales</taxon>
        <taxon>Prolixibacteraceae</taxon>
        <taxon>Mariniphaga</taxon>
    </lineage>
</organism>
<dbReference type="Gene3D" id="3.10.450.50">
    <property type="match status" value="1"/>
</dbReference>
<dbReference type="AlphaFoldDB" id="A0A399D4S6"/>
<sequence length="148" mass="16939">MVNIQLVYCSFVPSFKIKKRTAMNSSEKEVVEKMFAAFAKGDVEGFAETVSDNTVWIYQGTQVIPKGIFKGKDGVRKFVNNILDNTEIISFEPLEYIIENHKVVVLGREHQKVKSTGKELKQKWVQVYTVENELIARMEEFATSEIVN</sequence>
<dbReference type="Pfam" id="PF12680">
    <property type="entry name" value="SnoaL_2"/>
    <property type="match status" value="1"/>
</dbReference>
<dbReference type="OrthoDB" id="6692273at2"/>
<name>A0A399D4S6_9BACT</name>
<dbReference type="EMBL" id="QWET01000002">
    <property type="protein sequence ID" value="RIH66659.1"/>
    <property type="molecule type" value="Genomic_DNA"/>
</dbReference>
<reference evidence="2 3" key="1">
    <citation type="journal article" date="2015" name="Int. J. Syst. Evol. Microbiol.">
        <title>Mariniphaga sediminis sp. nov., isolated from coastal sediment.</title>
        <authorList>
            <person name="Wang F.Q."/>
            <person name="Shen Q.Y."/>
            <person name="Chen G.J."/>
            <person name="Du Z.J."/>
        </authorList>
    </citation>
    <scope>NUCLEOTIDE SEQUENCE [LARGE SCALE GENOMIC DNA]</scope>
    <source>
        <strain evidence="2 3">SY21</strain>
    </source>
</reference>
<dbReference type="SUPFAM" id="SSF54427">
    <property type="entry name" value="NTF2-like"/>
    <property type="match status" value="1"/>
</dbReference>
<accession>A0A399D4S6</accession>
<feature type="domain" description="SnoaL-like" evidence="1">
    <location>
        <begin position="31"/>
        <end position="138"/>
    </location>
</feature>
<dbReference type="PANTHER" id="PTHR41252">
    <property type="entry name" value="BLR2505 PROTEIN"/>
    <property type="match status" value="1"/>
</dbReference>
<comment type="caution">
    <text evidence="2">The sequence shown here is derived from an EMBL/GenBank/DDBJ whole genome shotgun (WGS) entry which is preliminary data.</text>
</comment>
<proteinExistence type="predicted"/>
<dbReference type="PANTHER" id="PTHR41252:SF1">
    <property type="entry name" value="BLR2505 PROTEIN"/>
    <property type="match status" value="1"/>
</dbReference>
<dbReference type="Proteomes" id="UP000266441">
    <property type="component" value="Unassembled WGS sequence"/>
</dbReference>
<evidence type="ECO:0000259" key="1">
    <source>
        <dbReference type="Pfam" id="PF12680"/>
    </source>
</evidence>
<dbReference type="InterPro" id="IPR032710">
    <property type="entry name" value="NTF2-like_dom_sf"/>
</dbReference>
<keyword evidence="3" id="KW-1185">Reference proteome</keyword>
<protein>
    <submittedName>
        <fullName evidence="2">Nuclear transport factor 2 family protein</fullName>
    </submittedName>
</protein>
<gene>
    <name evidence="2" type="ORF">D1164_03415</name>
</gene>